<comment type="caution">
    <text evidence="4">The sequence shown here is derived from an EMBL/GenBank/DDBJ whole genome shotgun (WGS) entry which is preliminary data.</text>
</comment>
<accession>A0A430AKW2</accession>
<name>A0A430AKW2_9ENTE</name>
<evidence type="ECO:0000256" key="2">
    <source>
        <dbReference type="PIRSR" id="PIRSR639069-2"/>
    </source>
</evidence>
<feature type="active site" description="Charge relay system" evidence="1">
    <location>
        <position position="306"/>
    </location>
</feature>
<evidence type="ECO:0000313" key="5">
    <source>
        <dbReference type="Proteomes" id="UP000288669"/>
    </source>
</evidence>
<dbReference type="InterPro" id="IPR008391">
    <property type="entry name" value="AXE1_dom"/>
</dbReference>
<dbReference type="PANTHER" id="PTHR40111">
    <property type="entry name" value="CEPHALOSPORIN-C DEACETYLASE"/>
    <property type="match status" value="1"/>
</dbReference>
<feature type="binding site" evidence="2">
    <location>
        <position position="101"/>
    </location>
    <ligand>
        <name>substrate</name>
    </ligand>
</feature>
<dbReference type="Gene3D" id="3.40.50.1820">
    <property type="entry name" value="alpha/beta hydrolase"/>
    <property type="match status" value="1"/>
</dbReference>
<sequence>MENQLEVFKEVAIEALPKNYQKYLPNQTKTADFESFWQQTLDELKKIPLHITRESVAYPSAYFQVEKITFQSLYSETIVGWYILPKHRTGRIPCLIEYLGYLSRRGEPFQYAHWAQLGLAVLVFDVRGQGGDTADSAPYKAPTMNFPMGKGLLKKEDYYQRRVYCDSVREIEVACTLEEIDEQAIFLNGASQGGALALAASALTTHSLPFVMADVPSSCDVEKRIQEETGSYQEITQFLRNYPDAETRVLKVQSYFDLKNFAENIQVPVFASVGGKDPVCPPLNFCALYNRLTCEKRLSVYPHNHHDGGGSSHMRKKMQLITTYLKQQNKFGNK</sequence>
<dbReference type="AlphaFoldDB" id="A0A430AKW2"/>
<dbReference type="SUPFAM" id="SSF53474">
    <property type="entry name" value="alpha/beta-Hydrolases"/>
    <property type="match status" value="1"/>
</dbReference>
<keyword evidence="5" id="KW-1185">Reference proteome</keyword>
<feature type="active site" description="Charge relay system" evidence="1">
    <location>
        <position position="277"/>
    </location>
</feature>
<feature type="domain" description="Acetyl xylan esterase" evidence="3">
    <location>
        <begin position="19"/>
        <end position="319"/>
    </location>
</feature>
<dbReference type="PANTHER" id="PTHR40111:SF1">
    <property type="entry name" value="CEPHALOSPORIN-C DEACETYLASE"/>
    <property type="match status" value="1"/>
</dbReference>
<organism evidence="4 5">
    <name type="scientific">Vagococcus entomophilus</name>
    <dbReference type="NCBI Taxonomy" id="1160095"/>
    <lineage>
        <taxon>Bacteria</taxon>
        <taxon>Bacillati</taxon>
        <taxon>Bacillota</taxon>
        <taxon>Bacilli</taxon>
        <taxon>Lactobacillales</taxon>
        <taxon>Enterococcaceae</taxon>
        <taxon>Vagococcus</taxon>
    </lineage>
</organism>
<protein>
    <recommendedName>
        <fullName evidence="3">Acetyl xylan esterase domain-containing protein</fullName>
    </recommendedName>
</protein>
<proteinExistence type="predicted"/>
<dbReference type="InterPro" id="IPR029058">
    <property type="entry name" value="AB_hydrolase_fold"/>
</dbReference>
<feature type="active site" description="Nucleophile" evidence="1">
    <location>
        <position position="191"/>
    </location>
</feature>
<evidence type="ECO:0000256" key="1">
    <source>
        <dbReference type="PIRSR" id="PIRSR639069-1"/>
    </source>
</evidence>
<dbReference type="GO" id="GO:0005976">
    <property type="term" value="P:polysaccharide metabolic process"/>
    <property type="evidence" value="ECO:0007669"/>
    <property type="project" value="TreeGrafter"/>
</dbReference>
<dbReference type="GO" id="GO:0052689">
    <property type="term" value="F:carboxylic ester hydrolase activity"/>
    <property type="evidence" value="ECO:0007669"/>
    <property type="project" value="TreeGrafter"/>
</dbReference>
<dbReference type="Pfam" id="PF05448">
    <property type="entry name" value="AXE1"/>
    <property type="match status" value="1"/>
</dbReference>
<evidence type="ECO:0000259" key="3">
    <source>
        <dbReference type="Pfam" id="PF05448"/>
    </source>
</evidence>
<evidence type="ECO:0000313" key="4">
    <source>
        <dbReference type="EMBL" id="RSU08527.1"/>
    </source>
</evidence>
<dbReference type="OrthoDB" id="9770528at2"/>
<gene>
    <name evidence="4" type="ORF">CBF30_04640</name>
</gene>
<dbReference type="InterPro" id="IPR039069">
    <property type="entry name" value="CE7"/>
</dbReference>
<reference evidence="4 5" key="1">
    <citation type="submission" date="2017-05" db="EMBL/GenBank/DDBJ databases">
        <title>Vagococcus spp. assemblies.</title>
        <authorList>
            <person name="Gulvik C.A."/>
        </authorList>
    </citation>
    <scope>NUCLEOTIDE SEQUENCE [LARGE SCALE GENOMIC DNA]</scope>
    <source>
        <strain evidence="4 5">DSM 24756</strain>
    </source>
</reference>
<dbReference type="EMBL" id="NGJZ01000001">
    <property type="protein sequence ID" value="RSU08527.1"/>
    <property type="molecule type" value="Genomic_DNA"/>
</dbReference>
<dbReference type="Proteomes" id="UP000288669">
    <property type="component" value="Unassembled WGS sequence"/>
</dbReference>